<evidence type="ECO:0000256" key="2">
    <source>
        <dbReference type="ARBA" id="ARBA00022598"/>
    </source>
</evidence>
<dbReference type="PANTHER" id="PTHR22594:SF34">
    <property type="entry name" value="ASPARAGINE--TRNA LIGASE, MITOCHONDRIAL-RELATED"/>
    <property type="match status" value="1"/>
</dbReference>
<evidence type="ECO:0000313" key="10">
    <source>
        <dbReference type="Proteomes" id="UP000268469"/>
    </source>
</evidence>
<evidence type="ECO:0000256" key="1">
    <source>
        <dbReference type="ARBA" id="ARBA00008226"/>
    </source>
</evidence>
<dbReference type="GO" id="GO:0003676">
    <property type="term" value="F:nucleic acid binding"/>
    <property type="evidence" value="ECO:0007669"/>
    <property type="project" value="InterPro"/>
</dbReference>
<comment type="subunit">
    <text evidence="7">Homodimer.</text>
</comment>
<evidence type="ECO:0000256" key="6">
    <source>
        <dbReference type="ARBA" id="ARBA00023146"/>
    </source>
</evidence>
<keyword evidence="6 7" id="KW-0030">Aminoacyl-tRNA synthetase</keyword>
<dbReference type="SUPFAM" id="SSF55681">
    <property type="entry name" value="Class II aaRS and biotin synthetases"/>
    <property type="match status" value="1"/>
</dbReference>
<sequence length="431" mass="49976">MSKPPTIDRIAEYQGKRVVIRGWLYNKRHSGKIWFLLIRDGTGIIQGTVSKKDVDEETFEICSRVTMESSLQIEGVVRRDERAPGGYEIQIERIEIVQIAREYPIAKKEHGVGFLMAHRHLWLRSKKQVAIARIRAEVVRSIRDFFDRNGFLLVDAPILTPTSVEGTTTLFPVEYFDRKVYLTQSGQLYNEAAAAAFGRVYCFGPTFRAEKSKTRRHLTEFWMVEPEVAFIDLDGLIELAEELIVSIVTRVLEERRRELEILERDLTHLEKVKRPLPRISYDEAVKLVQQQNPDFKWSDDFGGRDMTIISEQFDLPFTIHHFPVSTKAFYMKVDRKRAELSESFDCYAPEGYGEIIGGGMREDDYDRLLKRIEEEGLPKGVYDWYLDLRRYGSFPHGGFGLGLERTVAWICGIHHLRETIAFPRLIDHVSP</sequence>
<protein>
    <recommendedName>
        <fullName evidence="7">Asparagine--tRNA ligase</fullName>
        <ecNumber evidence="7">6.1.1.22</ecNumber>
    </recommendedName>
    <alternativeName>
        <fullName evidence="7">Asparaginyl-tRNA synthetase</fullName>
        <shortName evidence="7">AsnRS</shortName>
    </alternativeName>
</protein>
<gene>
    <name evidence="7" type="primary">asnS</name>
    <name evidence="9" type="ORF">DRP53_08215</name>
</gene>
<evidence type="ECO:0000259" key="8">
    <source>
        <dbReference type="PROSITE" id="PS50862"/>
    </source>
</evidence>
<evidence type="ECO:0000256" key="4">
    <source>
        <dbReference type="ARBA" id="ARBA00022840"/>
    </source>
</evidence>
<comment type="similarity">
    <text evidence="1 7">Belongs to the class-II aminoacyl-tRNA synthetase family.</text>
</comment>
<dbReference type="InterPro" id="IPR004364">
    <property type="entry name" value="Aa-tRNA-synt_II"/>
</dbReference>
<dbReference type="EC" id="6.1.1.22" evidence="7"/>
<comment type="caution">
    <text evidence="9">The sequence shown here is derived from an EMBL/GenBank/DDBJ whole genome shotgun (WGS) entry which is preliminary data.</text>
</comment>
<accession>A0A660SF55</accession>
<dbReference type="CDD" id="cd00776">
    <property type="entry name" value="AsxRS_core"/>
    <property type="match status" value="1"/>
</dbReference>
<dbReference type="InterPro" id="IPR045864">
    <property type="entry name" value="aa-tRNA-synth_II/BPL/LPL"/>
</dbReference>
<dbReference type="Pfam" id="PF00152">
    <property type="entry name" value="tRNA-synt_2"/>
    <property type="match status" value="1"/>
</dbReference>
<dbReference type="InterPro" id="IPR004522">
    <property type="entry name" value="Asn-tRNA-ligase"/>
</dbReference>
<dbReference type="EMBL" id="QNBE01000085">
    <property type="protein sequence ID" value="RKX69424.1"/>
    <property type="molecule type" value="Genomic_DNA"/>
</dbReference>
<dbReference type="InterPro" id="IPR004365">
    <property type="entry name" value="NA-bd_OB_tRNA"/>
</dbReference>
<dbReference type="PRINTS" id="PR01042">
    <property type="entry name" value="TRNASYNTHASP"/>
</dbReference>
<dbReference type="InterPro" id="IPR012340">
    <property type="entry name" value="NA-bd_OB-fold"/>
</dbReference>
<keyword evidence="7" id="KW-0963">Cytoplasm</keyword>
<dbReference type="PANTHER" id="PTHR22594">
    <property type="entry name" value="ASPARTYL/LYSYL-TRNA SYNTHETASE"/>
    <property type="match status" value="1"/>
</dbReference>
<dbReference type="SUPFAM" id="SSF50249">
    <property type="entry name" value="Nucleic acid-binding proteins"/>
    <property type="match status" value="1"/>
</dbReference>
<evidence type="ECO:0000256" key="3">
    <source>
        <dbReference type="ARBA" id="ARBA00022741"/>
    </source>
</evidence>
<dbReference type="GO" id="GO:0004816">
    <property type="term" value="F:asparagine-tRNA ligase activity"/>
    <property type="evidence" value="ECO:0007669"/>
    <property type="project" value="UniProtKB-UniRule"/>
</dbReference>
<proteinExistence type="inferred from homology"/>
<evidence type="ECO:0000256" key="5">
    <source>
        <dbReference type="ARBA" id="ARBA00022917"/>
    </source>
</evidence>
<dbReference type="GO" id="GO:0005524">
    <property type="term" value="F:ATP binding"/>
    <property type="evidence" value="ECO:0007669"/>
    <property type="project" value="UniProtKB-UniRule"/>
</dbReference>
<dbReference type="NCBIfam" id="NF003037">
    <property type="entry name" value="PRK03932.1"/>
    <property type="match status" value="1"/>
</dbReference>
<dbReference type="InterPro" id="IPR006195">
    <property type="entry name" value="aa-tRNA-synth_II"/>
</dbReference>
<organism evidence="9 10">
    <name type="scientific">candidate division WOR-3 bacterium</name>
    <dbReference type="NCBI Taxonomy" id="2052148"/>
    <lineage>
        <taxon>Bacteria</taxon>
        <taxon>Bacteria division WOR-3</taxon>
    </lineage>
</organism>
<dbReference type="Pfam" id="PF01336">
    <property type="entry name" value="tRNA_anti-codon"/>
    <property type="match status" value="1"/>
</dbReference>
<keyword evidence="3 7" id="KW-0547">Nucleotide-binding</keyword>
<dbReference type="Gene3D" id="3.30.930.10">
    <property type="entry name" value="Bira Bifunctional Protein, Domain 2"/>
    <property type="match status" value="1"/>
</dbReference>
<keyword evidence="2 7" id="KW-0436">Ligase</keyword>
<name>A0A660SF55_UNCW3</name>
<dbReference type="Gene3D" id="2.40.50.140">
    <property type="entry name" value="Nucleic acid-binding proteins"/>
    <property type="match status" value="1"/>
</dbReference>
<dbReference type="Proteomes" id="UP000268469">
    <property type="component" value="Unassembled WGS sequence"/>
</dbReference>
<keyword evidence="4 7" id="KW-0067">ATP-binding</keyword>
<evidence type="ECO:0000256" key="7">
    <source>
        <dbReference type="HAMAP-Rule" id="MF_00534"/>
    </source>
</evidence>
<comment type="catalytic activity">
    <reaction evidence="7">
        <text>tRNA(Asn) + L-asparagine + ATP = L-asparaginyl-tRNA(Asn) + AMP + diphosphate + H(+)</text>
        <dbReference type="Rhea" id="RHEA:11180"/>
        <dbReference type="Rhea" id="RHEA-COMP:9659"/>
        <dbReference type="Rhea" id="RHEA-COMP:9674"/>
        <dbReference type="ChEBI" id="CHEBI:15378"/>
        <dbReference type="ChEBI" id="CHEBI:30616"/>
        <dbReference type="ChEBI" id="CHEBI:33019"/>
        <dbReference type="ChEBI" id="CHEBI:58048"/>
        <dbReference type="ChEBI" id="CHEBI:78442"/>
        <dbReference type="ChEBI" id="CHEBI:78515"/>
        <dbReference type="ChEBI" id="CHEBI:456215"/>
        <dbReference type="EC" id="6.1.1.22"/>
    </reaction>
</comment>
<dbReference type="HAMAP" id="MF_00534">
    <property type="entry name" value="Asn_tRNA_synth"/>
    <property type="match status" value="1"/>
</dbReference>
<dbReference type="AlphaFoldDB" id="A0A660SF55"/>
<comment type="subcellular location">
    <subcellularLocation>
        <location evidence="7">Cytoplasm</location>
    </subcellularLocation>
</comment>
<evidence type="ECO:0000313" key="9">
    <source>
        <dbReference type="EMBL" id="RKX69424.1"/>
    </source>
</evidence>
<feature type="domain" description="Aminoacyl-transfer RNA synthetases class-II family profile" evidence="8">
    <location>
        <begin position="133"/>
        <end position="423"/>
    </location>
</feature>
<dbReference type="GO" id="GO:0005737">
    <property type="term" value="C:cytoplasm"/>
    <property type="evidence" value="ECO:0007669"/>
    <property type="project" value="UniProtKB-SubCell"/>
</dbReference>
<dbReference type="InterPro" id="IPR002312">
    <property type="entry name" value="Asp/Asn-tRNA-synth_IIb"/>
</dbReference>
<keyword evidence="5 7" id="KW-0648">Protein biosynthesis</keyword>
<dbReference type="NCBIfam" id="TIGR00457">
    <property type="entry name" value="asnS"/>
    <property type="match status" value="1"/>
</dbReference>
<reference evidence="9 10" key="1">
    <citation type="submission" date="2018-06" db="EMBL/GenBank/DDBJ databases">
        <title>Extensive metabolic versatility and redundancy in microbially diverse, dynamic hydrothermal sediments.</title>
        <authorList>
            <person name="Dombrowski N."/>
            <person name="Teske A."/>
            <person name="Baker B.J."/>
        </authorList>
    </citation>
    <scope>NUCLEOTIDE SEQUENCE [LARGE SCALE GENOMIC DNA]</scope>
    <source>
        <strain evidence="9">B36_G15</strain>
    </source>
</reference>
<dbReference type="GO" id="GO:0006421">
    <property type="term" value="P:asparaginyl-tRNA aminoacylation"/>
    <property type="evidence" value="ECO:0007669"/>
    <property type="project" value="UniProtKB-UniRule"/>
</dbReference>
<dbReference type="PROSITE" id="PS50862">
    <property type="entry name" value="AA_TRNA_LIGASE_II"/>
    <property type="match status" value="1"/>
</dbReference>